<accession>A0A4R0RCN6</accession>
<proteinExistence type="predicted"/>
<sequence>MELHLTRWGTTRTVLVASAPNAPPTPLYHIHTPGAFSRKNTTICRIHPSIAHDPRYKLTSDRWGEIVDHKELGPGLDEIARIEWHSWSSSKLVYGGEILKMNKFMPRGGLLWTDRTFVGPDGLSYTWHTGMHLTLKVKKDGEKYEVAKYHEGITSKPYIEVLPAGMHILDLIVITWVFAATEKKDEEQSSAAAQAAHGAQMTQTAADLS</sequence>
<evidence type="ECO:0000259" key="2">
    <source>
        <dbReference type="Pfam" id="PF20236"/>
    </source>
</evidence>
<evidence type="ECO:0000313" key="4">
    <source>
        <dbReference type="Proteomes" id="UP000292702"/>
    </source>
</evidence>
<name>A0A4R0RCN6_9APHY</name>
<keyword evidence="4" id="KW-1185">Reference proteome</keyword>
<feature type="region of interest" description="Disordered" evidence="1">
    <location>
        <begin position="188"/>
        <end position="209"/>
    </location>
</feature>
<dbReference type="InterPro" id="IPR046528">
    <property type="entry name" value="DUF6593"/>
</dbReference>
<evidence type="ECO:0000256" key="1">
    <source>
        <dbReference type="SAM" id="MobiDB-lite"/>
    </source>
</evidence>
<gene>
    <name evidence="3" type="ORF">EIP91_003636</name>
</gene>
<feature type="compositionally biased region" description="Low complexity" evidence="1">
    <location>
        <begin position="189"/>
        <end position="209"/>
    </location>
</feature>
<dbReference type="OrthoDB" id="3360976at2759"/>
<dbReference type="Pfam" id="PF20236">
    <property type="entry name" value="DUF6593"/>
    <property type="match status" value="1"/>
</dbReference>
<dbReference type="Proteomes" id="UP000292702">
    <property type="component" value="Unassembled WGS sequence"/>
</dbReference>
<evidence type="ECO:0000313" key="3">
    <source>
        <dbReference type="EMBL" id="TCD64776.1"/>
    </source>
</evidence>
<organism evidence="3 4">
    <name type="scientific">Steccherinum ochraceum</name>
    <dbReference type="NCBI Taxonomy" id="92696"/>
    <lineage>
        <taxon>Eukaryota</taxon>
        <taxon>Fungi</taxon>
        <taxon>Dikarya</taxon>
        <taxon>Basidiomycota</taxon>
        <taxon>Agaricomycotina</taxon>
        <taxon>Agaricomycetes</taxon>
        <taxon>Polyporales</taxon>
        <taxon>Steccherinaceae</taxon>
        <taxon>Steccherinum</taxon>
    </lineage>
</organism>
<dbReference type="EMBL" id="RWJN01000216">
    <property type="protein sequence ID" value="TCD64776.1"/>
    <property type="molecule type" value="Genomic_DNA"/>
</dbReference>
<dbReference type="AlphaFoldDB" id="A0A4R0RCN6"/>
<feature type="domain" description="DUF6593" evidence="2">
    <location>
        <begin position="21"/>
        <end position="182"/>
    </location>
</feature>
<reference evidence="3 4" key="1">
    <citation type="submission" date="2018-11" db="EMBL/GenBank/DDBJ databases">
        <title>Genome assembly of Steccherinum ochraceum LE-BIN_3174, the white-rot fungus of the Steccherinaceae family (The Residual Polyporoid clade, Polyporales, Basidiomycota).</title>
        <authorList>
            <person name="Fedorova T.V."/>
            <person name="Glazunova O.A."/>
            <person name="Landesman E.O."/>
            <person name="Moiseenko K.V."/>
            <person name="Psurtseva N.V."/>
            <person name="Savinova O.S."/>
            <person name="Shakhova N.V."/>
            <person name="Tyazhelova T.V."/>
            <person name="Vasina D.V."/>
        </authorList>
    </citation>
    <scope>NUCLEOTIDE SEQUENCE [LARGE SCALE GENOMIC DNA]</scope>
    <source>
        <strain evidence="3 4">LE-BIN_3174</strain>
    </source>
</reference>
<comment type="caution">
    <text evidence="3">The sequence shown here is derived from an EMBL/GenBank/DDBJ whole genome shotgun (WGS) entry which is preliminary data.</text>
</comment>
<protein>
    <recommendedName>
        <fullName evidence="2">DUF6593 domain-containing protein</fullName>
    </recommendedName>
</protein>